<comment type="similarity">
    <text evidence="2">Belongs to the ComB family.</text>
</comment>
<comment type="catalytic activity">
    <reaction evidence="7">
        <text>(2R)-O-phospho-3-sulfolactate + H2O = (2R)-3-sulfolactate + phosphate</text>
        <dbReference type="Rhea" id="RHEA:23416"/>
        <dbReference type="ChEBI" id="CHEBI:15377"/>
        <dbReference type="ChEBI" id="CHEBI:15597"/>
        <dbReference type="ChEBI" id="CHEBI:43474"/>
        <dbReference type="ChEBI" id="CHEBI:58738"/>
        <dbReference type="EC" id="3.1.3.71"/>
    </reaction>
</comment>
<sequence length="250" mass="27750">MKIHLLLKKEEIDPVQMNQEKLAVVFDVLLATSTITACLKAGAKSIIPVLNEEEALIEAERHSPEEILLVGEYNGITIDGFHDPNPTRLQEHVKGKKVILSTTNGTVAIRKSTSAKSIYVASLLNADAVSNHIVTTYTNETIVAVCSGSRNQFCIEDFYGAGYFISCMVKQIGFENVELTDSALAAKLFFENTVDSSVQLLLHTRIGKMLESNAYDAVEYISRCGVYQIVPKLWKQKYVMLEDTVVDHAY</sequence>
<dbReference type="PANTHER" id="PTHR37311">
    <property type="entry name" value="2-PHOSPHOSULFOLACTATE PHOSPHATASE-RELATED"/>
    <property type="match status" value="1"/>
</dbReference>
<evidence type="ECO:0000256" key="5">
    <source>
        <dbReference type="ARBA" id="ARBA00022801"/>
    </source>
</evidence>
<dbReference type="SUPFAM" id="SSF142823">
    <property type="entry name" value="ComB-like"/>
    <property type="match status" value="1"/>
</dbReference>
<dbReference type="EC" id="3.1.3.71" evidence="3"/>
<evidence type="ECO:0000256" key="7">
    <source>
        <dbReference type="ARBA" id="ARBA00033711"/>
    </source>
</evidence>
<name>A0ABQ2DL84_9BACI</name>
<reference evidence="9" key="1">
    <citation type="journal article" date="2019" name="Int. J. Syst. Evol. Microbiol.">
        <title>The Global Catalogue of Microorganisms (GCM) 10K type strain sequencing project: providing services to taxonomists for standard genome sequencing and annotation.</title>
        <authorList>
            <consortium name="The Broad Institute Genomics Platform"/>
            <consortium name="The Broad Institute Genome Sequencing Center for Infectious Disease"/>
            <person name="Wu L."/>
            <person name="Ma J."/>
        </authorList>
    </citation>
    <scope>NUCLEOTIDE SEQUENCE [LARGE SCALE GENOMIC DNA]</scope>
    <source>
        <strain evidence="9">JCM 30071</strain>
    </source>
</reference>
<comment type="cofactor">
    <cofactor evidence="1">
        <name>Mg(2+)</name>
        <dbReference type="ChEBI" id="CHEBI:18420"/>
    </cofactor>
</comment>
<keyword evidence="6" id="KW-0460">Magnesium</keyword>
<evidence type="ECO:0000256" key="6">
    <source>
        <dbReference type="ARBA" id="ARBA00022842"/>
    </source>
</evidence>
<keyword evidence="9" id="KW-1185">Reference proteome</keyword>
<evidence type="ECO:0000313" key="9">
    <source>
        <dbReference type="Proteomes" id="UP000634435"/>
    </source>
</evidence>
<evidence type="ECO:0000256" key="4">
    <source>
        <dbReference type="ARBA" id="ARBA00021948"/>
    </source>
</evidence>
<gene>
    <name evidence="8" type="primary">comB</name>
    <name evidence="8" type="ORF">GCM10007111_25690</name>
</gene>
<organism evidence="8 9">
    <name type="scientific">Virgibacillus kapii</name>
    <dbReference type="NCBI Taxonomy" id="1638645"/>
    <lineage>
        <taxon>Bacteria</taxon>
        <taxon>Bacillati</taxon>
        <taxon>Bacillota</taxon>
        <taxon>Bacilli</taxon>
        <taxon>Bacillales</taxon>
        <taxon>Bacillaceae</taxon>
        <taxon>Virgibacillus</taxon>
    </lineage>
</organism>
<protein>
    <recommendedName>
        <fullName evidence="4">Probable 2-phosphosulfolactate phosphatase</fullName>
        <ecNumber evidence="3">3.1.3.71</ecNumber>
    </recommendedName>
</protein>
<evidence type="ECO:0000256" key="3">
    <source>
        <dbReference type="ARBA" id="ARBA00012953"/>
    </source>
</evidence>
<keyword evidence="5" id="KW-0378">Hydrolase</keyword>
<evidence type="ECO:0000313" key="8">
    <source>
        <dbReference type="EMBL" id="GGJ62436.1"/>
    </source>
</evidence>
<dbReference type="PANTHER" id="PTHR37311:SF1">
    <property type="entry name" value="2-PHOSPHOSULFOLACTATE PHOSPHATASE-RELATED"/>
    <property type="match status" value="1"/>
</dbReference>
<dbReference type="Pfam" id="PF04029">
    <property type="entry name" value="2-ph_phosp"/>
    <property type="match status" value="1"/>
</dbReference>
<dbReference type="Proteomes" id="UP000634435">
    <property type="component" value="Unassembled WGS sequence"/>
</dbReference>
<dbReference type="InterPro" id="IPR036702">
    <property type="entry name" value="ComB-like_sf"/>
</dbReference>
<evidence type="ECO:0000256" key="2">
    <source>
        <dbReference type="ARBA" id="ARBA00009997"/>
    </source>
</evidence>
<dbReference type="EMBL" id="BMPN01000003">
    <property type="protein sequence ID" value="GGJ62436.1"/>
    <property type="molecule type" value="Genomic_DNA"/>
</dbReference>
<evidence type="ECO:0000256" key="1">
    <source>
        <dbReference type="ARBA" id="ARBA00001946"/>
    </source>
</evidence>
<proteinExistence type="inferred from homology"/>
<dbReference type="InterPro" id="IPR005238">
    <property type="entry name" value="ComB-like"/>
</dbReference>
<dbReference type="RefSeq" id="WP_188943365.1">
    <property type="nucleotide sequence ID" value="NZ_BMPN01000003.1"/>
</dbReference>
<comment type="caution">
    <text evidence="8">The sequence shown here is derived from an EMBL/GenBank/DDBJ whole genome shotgun (WGS) entry which is preliminary data.</text>
</comment>
<accession>A0ABQ2DL84</accession>
<dbReference type="Gene3D" id="3.90.1560.10">
    <property type="entry name" value="ComB-like"/>
    <property type="match status" value="1"/>
</dbReference>